<dbReference type="PANTHER" id="PTHR30273:SF2">
    <property type="entry name" value="PROTEIN FECR"/>
    <property type="match status" value="1"/>
</dbReference>
<keyword evidence="1" id="KW-1133">Transmembrane helix</keyword>
<dbReference type="InterPro" id="IPR006860">
    <property type="entry name" value="FecR"/>
</dbReference>
<feature type="domain" description="Protein FecR C-terminal" evidence="3">
    <location>
        <begin position="248"/>
        <end position="312"/>
    </location>
</feature>
<dbReference type="InParanoid" id="A0A1I2A211"/>
<feature type="domain" description="FecR protein" evidence="2">
    <location>
        <begin position="113"/>
        <end position="203"/>
    </location>
</feature>
<dbReference type="Gene3D" id="3.55.50.30">
    <property type="match status" value="1"/>
</dbReference>
<name>A0A1I2A211_9BACT</name>
<gene>
    <name evidence="4" type="ORF">SAMN05444380_110101</name>
</gene>
<evidence type="ECO:0000313" key="4">
    <source>
        <dbReference type="EMBL" id="SFE38144.1"/>
    </source>
</evidence>
<keyword evidence="1" id="KW-0472">Membrane</keyword>
<dbReference type="Pfam" id="PF04773">
    <property type="entry name" value="FecR"/>
    <property type="match status" value="1"/>
</dbReference>
<dbReference type="EMBL" id="FONA01000010">
    <property type="protein sequence ID" value="SFE38144.1"/>
    <property type="molecule type" value="Genomic_DNA"/>
</dbReference>
<evidence type="ECO:0000259" key="3">
    <source>
        <dbReference type="Pfam" id="PF16344"/>
    </source>
</evidence>
<dbReference type="SUPFAM" id="SSF51182">
    <property type="entry name" value="RmlC-like cupins"/>
    <property type="match status" value="1"/>
</dbReference>
<evidence type="ECO:0000313" key="5">
    <source>
        <dbReference type="Proteomes" id="UP000181976"/>
    </source>
</evidence>
<dbReference type="InterPro" id="IPR011051">
    <property type="entry name" value="RmlC_Cupin_sf"/>
</dbReference>
<keyword evidence="1" id="KW-0812">Transmembrane</keyword>
<sequence length="323" mass="37759">MEKQFLDIVSRKTTLNQRFEFFKELQEDPEKKEAFIAFQKLWVIYHMGHKQLSPPKRVSYFKEFWKKRQPTVRMGRWQLASGIAAMVAFILTLGSLLLPSFLKPHVEQFVLHAPKGNITNITLKDGSLLWLNSASTVTVTTYGEEKIVVDLEGEAYFDVVHDDEREFLVKTGDYYIVDKGTAFNVKYDWKEKIVVASLFEGSIDFCGYGRKVVDKMRAGKEFVFDLKKNKLAFSTTDKDYVTAWKDGKFVFVNRTLAEIARELEEWYDVKFVFKNQKIKNEKFSGVMKRKTSIEHLLKVLQISSKSNYRIEEMENGQQKIIFE</sequence>
<feature type="transmembrane region" description="Helical" evidence="1">
    <location>
        <begin position="77"/>
        <end position="98"/>
    </location>
</feature>
<accession>A0A1I2A211</accession>
<dbReference type="Pfam" id="PF16344">
    <property type="entry name" value="FecR_C"/>
    <property type="match status" value="1"/>
</dbReference>
<dbReference type="RefSeq" id="WP_010527232.1">
    <property type="nucleotide sequence ID" value="NZ_AFSL01000039.1"/>
</dbReference>
<reference evidence="4 5" key="1">
    <citation type="submission" date="2016-10" db="EMBL/GenBank/DDBJ databases">
        <authorList>
            <person name="de Groot N.N."/>
        </authorList>
    </citation>
    <scope>NUCLEOTIDE SEQUENCE [LARGE SCALE GENOMIC DNA]</scope>
    <source>
        <strain evidence="4 5">DSM 19012</strain>
    </source>
</reference>
<dbReference type="eggNOG" id="COG3712">
    <property type="taxonomic scope" value="Bacteria"/>
</dbReference>
<evidence type="ECO:0000259" key="2">
    <source>
        <dbReference type="Pfam" id="PF04773"/>
    </source>
</evidence>
<organism evidence="4 5">
    <name type="scientific">Thermophagus xiamenensis</name>
    <dbReference type="NCBI Taxonomy" id="385682"/>
    <lineage>
        <taxon>Bacteria</taxon>
        <taxon>Pseudomonadati</taxon>
        <taxon>Bacteroidota</taxon>
        <taxon>Bacteroidia</taxon>
        <taxon>Marinilabiliales</taxon>
        <taxon>Marinilabiliaceae</taxon>
        <taxon>Thermophagus</taxon>
    </lineage>
</organism>
<protein>
    <submittedName>
        <fullName evidence="4">FecR family protein</fullName>
    </submittedName>
</protein>
<dbReference type="PANTHER" id="PTHR30273">
    <property type="entry name" value="PERIPLASMIC SIGNAL SENSOR AND SIGMA FACTOR ACTIVATOR FECR-RELATED"/>
    <property type="match status" value="1"/>
</dbReference>
<dbReference type="Proteomes" id="UP000181976">
    <property type="component" value="Unassembled WGS sequence"/>
</dbReference>
<dbReference type="AlphaFoldDB" id="A0A1I2A211"/>
<dbReference type="OrthoDB" id="1119382at2"/>
<dbReference type="Gene3D" id="2.60.120.1440">
    <property type="match status" value="1"/>
</dbReference>
<proteinExistence type="predicted"/>
<dbReference type="InterPro" id="IPR032508">
    <property type="entry name" value="FecR_C"/>
</dbReference>
<evidence type="ECO:0000256" key="1">
    <source>
        <dbReference type="SAM" id="Phobius"/>
    </source>
</evidence>
<dbReference type="InterPro" id="IPR012373">
    <property type="entry name" value="Ferrdict_sens_TM"/>
</dbReference>
<keyword evidence="5" id="KW-1185">Reference proteome</keyword>
<dbReference type="GO" id="GO:0016989">
    <property type="term" value="F:sigma factor antagonist activity"/>
    <property type="evidence" value="ECO:0007669"/>
    <property type="project" value="TreeGrafter"/>
</dbReference>
<dbReference type="PIRSF" id="PIRSF018266">
    <property type="entry name" value="FecR"/>
    <property type="match status" value="1"/>
</dbReference>
<dbReference type="STRING" id="385682.SAMN05444380_110101"/>